<keyword evidence="2" id="KW-0489">Methyltransferase</keyword>
<sequence length="195" mass="21808">MSEHAHHFGLFHQPALYDRMNRLLGFRSLYTRAAADVAGAGLPTGSRVLDVGTGPGQVPIQLARRRPDLSIEGADLSPEMIAHARQAAGPASEIRFTCADVARLPYPDDSFDLVIATMSLHHWADRAAGARELRRVLRATGQVWIYEFRFFQRRAETALRAAFPEYTLRRDGISALIGRLTARPHERKQPLAQRD</sequence>
<dbReference type="InterPro" id="IPR029063">
    <property type="entry name" value="SAM-dependent_MTases_sf"/>
</dbReference>
<dbReference type="Gene3D" id="3.40.50.150">
    <property type="entry name" value="Vaccinia Virus protein VP39"/>
    <property type="match status" value="1"/>
</dbReference>
<proteinExistence type="predicted"/>
<evidence type="ECO:0000259" key="1">
    <source>
        <dbReference type="Pfam" id="PF08241"/>
    </source>
</evidence>
<dbReference type="PANTHER" id="PTHR43591:SF24">
    <property type="entry name" value="2-METHOXY-6-POLYPRENYL-1,4-BENZOQUINOL METHYLASE, MITOCHONDRIAL"/>
    <property type="match status" value="1"/>
</dbReference>
<dbReference type="GO" id="GO:0032259">
    <property type="term" value="P:methylation"/>
    <property type="evidence" value="ECO:0007669"/>
    <property type="project" value="UniProtKB-KW"/>
</dbReference>
<organism evidence="2 3">
    <name type="scientific">Nonomuraea cypriaca</name>
    <dbReference type="NCBI Taxonomy" id="1187855"/>
    <lineage>
        <taxon>Bacteria</taxon>
        <taxon>Bacillati</taxon>
        <taxon>Actinomycetota</taxon>
        <taxon>Actinomycetes</taxon>
        <taxon>Streptosporangiales</taxon>
        <taxon>Streptosporangiaceae</taxon>
        <taxon>Nonomuraea</taxon>
    </lineage>
</organism>
<comment type="caution">
    <text evidence="2">The sequence shown here is derived from an EMBL/GenBank/DDBJ whole genome shotgun (WGS) entry which is preliminary data.</text>
</comment>
<keyword evidence="2" id="KW-0808">Transferase</keyword>
<dbReference type="CDD" id="cd02440">
    <property type="entry name" value="AdoMet_MTases"/>
    <property type="match status" value="1"/>
</dbReference>
<keyword evidence="3" id="KW-1185">Reference proteome</keyword>
<dbReference type="Pfam" id="PF08241">
    <property type="entry name" value="Methyltransf_11"/>
    <property type="match status" value="1"/>
</dbReference>
<dbReference type="PANTHER" id="PTHR43591">
    <property type="entry name" value="METHYLTRANSFERASE"/>
    <property type="match status" value="1"/>
</dbReference>
<evidence type="ECO:0000313" key="2">
    <source>
        <dbReference type="EMBL" id="MBF8187174.1"/>
    </source>
</evidence>
<gene>
    <name evidence="2" type="ORF">ITP53_15805</name>
</gene>
<dbReference type="RefSeq" id="WP_195896141.1">
    <property type="nucleotide sequence ID" value="NZ_JADOGI010000040.1"/>
</dbReference>
<evidence type="ECO:0000313" key="3">
    <source>
        <dbReference type="Proteomes" id="UP000605361"/>
    </source>
</evidence>
<accession>A0A931EWX9</accession>
<dbReference type="SUPFAM" id="SSF53335">
    <property type="entry name" value="S-adenosyl-L-methionine-dependent methyltransferases"/>
    <property type="match status" value="1"/>
</dbReference>
<feature type="domain" description="Methyltransferase type 11" evidence="1">
    <location>
        <begin position="49"/>
        <end position="144"/>
    </location>
</feature>
<reference evidence="2" key="1">
    <citation type="submission" date="2020-11" db="EMBL/GenBank/DDBJ databases">
        <title>Whole-genome analyses of Nonomuraea sp. K274.</title>
        <authorList>
            <person name="Veyisoglu A."/>
        </authorList>
    </citation>
    <scope>NUCLEOTIDE SEQUENCE</scope>
    <source>
        <strain evidence="2">K274</strain>
    </source>
</reference>
<dbReference type="Proteomes" id="UP000605361">
    <property type="component" value="Unassembled WGS sequence"/>
</dbReference>
<dbReference type="GO" id="GO:0008757">
    <property type="term" value="F:S-adenosylmethionine-dependent methyltransferase activity"/>
    <property type="evidence" value="ECO:0007669"/>
    <property type="project" value="InterPro"/>
</dbReference>
<protein>
    <submittedName>
        <fullName evidence="2">Methyltransferase domain-containing protein</fullName>
    </submittedName>
</protein>
<dbReference type="AlphaFoldDB" id="A0A931EWX9"/>
<name>A0A931EWX9_9ACTN</name>
<dbReference type="InterPro" id="IPR013216">
    <property type="entry name" value="Methyltransf_11"/>
</dbReference>
<dbReference type="EMBL" id="JADOGI010000040">
    <property type="protein sequence ID" value="MBF8187174.1"/>
    <property type="molecule type" value="Genomic_DNA"/>
</dbReference>